<dbReference type="Pfam" id="PF14740">
    <property type="entry name" value="DUF4471"/>
    <property type="match status" value="1"/>
</dbReference>
<name>G0UZB4_TRYCI</name>
<feature type="domain" description="DUF4470" evidence="6">
    <location>
        <begin position="135"/>
        <end position="226"/>
    </location>
</feature>
<evidence type="ECO:0000259" key="7">
    <source>
        <dbReference type="Pfam" id="PF14740"/>
    </source>
</evidence>
<feature type="domain" description="Dynein assembly factor 3 C-terminal" evidence="7">
    <location>
        <begin position="258"/>
        <end position="549"/>
    </location>
</feature>
<evidence type="ECO:0000256" key="3">
    <source>
        <dbReference type="ARBA" id="ARBA00022490"/>
    </source>
</evidence>
<feature type="compositionally biased region" description="Low complexity" evidence="5">
    <location>
        <begin position="82"/>
        <end position="97"/>
    </location>
</feature>
<keyword evidence="3" id="KW-0963">Cytoplasm</keyword>
<evidence type="ECO:0000313" key="8">
    <source>
        <dbReference type="EMBL" id="CCC94733.1"/>
    </source>
</evidence>
<evidence type="ECO:0008006" key="9">
    <source>
        <dbReference type="Google" id="ProtNLM"/>
    </source>
</evidence>
<evidence type="ECO:0000256" key="1">
    <source>
        <dbReference type="ARBA" id="ARBA00004496"/>
    </source>
</evidence>
<dbReference type="InterPro" id="IPR039304">
    <property type="entry name" value="DNAAF3"/>
</dbReference>
<evidence type="ECO:0000259" key="6">
    <source>
        <dbReference type="Pfam" id="PF14737"/>
    </source>
</evidence>
<feature type="region of interest" description="Disordered" evidence="5">
    <location>
        <begin position="555"/>
        <end position="577"/>
    </location>
</feature>
<proteinExistence type="inferred from homology"/>
<dbReference type="InterPro" id="IPR028235">
    <property type="entry name" value="DNAAF3_C"/>
</dbReference>
<evidence type="ECO:0000256" key="2">
    <source>
        <dbReference type="ARBA" id="ARBA00010449"/>
    </source>
</evidence>
<dbReference type="GO" id="GO:0005737">
    <property type="term" value="C:cytoplasm"/>
    <property type="evidence" value="ECO:0007669"/>
    <property type="project" value="UniProtKB-SubCell"/>
</dbReference>
<sequence length="598" mass="67817">MFRYFLRFNPLPKLYFQHNLRKRCDVMSNKYLLNDKQQFINSVGTELAWGWSPAVDFAEVLGYIKVKAISNGGDDAQSDPDNSAATAGAASQGANSTPITTAAATMSTGGNEDDDIDAMIAQIQRLSTGTKVKDDDNNPNDIRVFLCGACDIRHIFRTLASLRVNEVSSLEDSREMTWHFYIYEPNLRIHARHLFFLKWLLDSTFSLDELEERVLTFLDIYGNALVRDTTAAQVRSVAQQISCALRSEEKCDLTSLVSFAEMKQKEIDFVEQQIVHWTRDKSIAHVEETRARRVRQEMAERFDNRDNIIDWDFQFHLVDYTNLIKLVEYRAWRNSGVAFDVAHINPRRGFTYTYSVPNKTLCHFNTKGDGVFLGDIKNGPFFALGAQTANTHIRARTFDGTCKYGNGVVSMHNVRSWLYGLMTGVSWPWSDHAFAWDDAANYNWLPEGTPNNVTHQATFPKVKFHFIGLDLERFFKRMQERKSSPFDMAFIGSGCTQFMTPTFFSTVMAKNSVVVAETAKFVVDIMDEGKEMFLEKIAELAAAAGWERNEEITKALHKDQPDPPKATSSSANSKAGKLAAKRYDMPHQIALTRSNSVC</sequence>
<dbReference type="InterPro" id="IPR027974">
    <property type="entry name" value="DUF4470"/>
</dbReference>
<keyword evidence="4" id="KW-0970">Cilium biogenesis/degradation</keyword>
<evidence type="ECO:0000256" key="4">
    <source>
        <dbReference type="ARBA" id="ARBA00022794"/>
    </source>
</evidence>
<dbReference type="VEuPathDB" id="TriTrypDB:TcIL3000.11.1160"/>
<dbReference type="AlphaFoldDB" id="G0UZB4"/>
<reference evidence="8" key="1">
    <citation type="journal article" date="2012" name="Proc. Natl. Acad. Sci. U.S.A.">
        <title>Antigenic diversity is generated by distinct evolutionary mechanisms in African trypanosome species.</title>
        <authorList>
            <person name="Jackson A.P."/>
            <person name="Berry A."/>
            <person name="Aslett M."/>
            <person name="Allison H.C."/>
            <person name="Burton P."/>
            <person name="Vavrova-Anderson J."/>
            <person name="Brown R."/>
            <person name="Browne H."/>
            <person name="Corton N."/>
            <person name="Hauser H."/>
            <person name="Gamble J."/>
            <person name="Gilderthorp R."/>
            <person name="Marcello L."/>
            <person name="McQuillan J."/>
            <person name="Otto T.D."/>
            <person name="Quail M.A."/>
            <person name="Sanders M.J."/>
            <person name="van Tonder A."/>
            <person name="Ginger M.L."/>
            <person name="Field M.C."/>
            <person name="Barry J.D."/>
            <person name="Hertz-Fowler C."/>
            <person name="Berriman M."/>
        </authorList>
    </citation>
    <scope>NUCLEOTIDE SEQUENCE</scope>
    <source>
        <strain evidence="8">IL3000</strain>
    </source>
</reference>
<feature type="region of interest" description="Disordered" evidence="5">
    <location>
        <begin position="74"/>
        <end position="98"/>
    </location>
</feature>
<dbReference type="PANTHER" id="PTHR22118:SF14">
    <property type="entry name" value="DYNEIN AXONEMAL ASSEMBLY FACTOR 3"/>
    <property type="match status" value="1"/>
</dbReference>
<dbReference type="GO" id="GO:0070286">
    <property type="term" value="P:axonemal dynein complex assembly"/>
    <property type="evidence" value="ECO:0007669"/>
    <property type="project" value="InterPro"/>
</dbReference>
<gene>
    <name evidence="8" type="ORF">TCIL3000_11_1160</name>
</gene>
<dbReference type="EMBL" id="HE575324">
    <property type="protein sequence ID" value="CCC94733.1"/>
    <property type="molecule type" value="Genomic_DNA"/>
</dbReference>
<comment type="similarity">
    <text evidence="2">Belongs to the DNAAF3 family.</text>
</comment>
<dbReference type="Pfam" id="PF14737">
    <property type="entry name" value="DUF4470"/>
    <property type="match status" value="1"/>
</dbReference>
<accession>G0UZB4</accession>
<organism evidence="8">
    <name type="scientific">Trypanosoma congolense (strain IL3000)</name>
    <dbReference type="NCBI Taxonomy" id="1068625"/>
    <lineage>
        <taxon>Eukaryota</taxon>
        <taxon>Discoba</taxon>
        <taxon>Euglenozoa</taxon>
        <taxon>Kinetoplastea</taxon>
        <taxon>Metakinetoplastina</taxon>
        <taxon>Trypanosomatida</taxon>
        <taxon>Trypanosomatidae</taxon>
        <taxon>Trypanosoma</taxon>
        <taxon>Nannomonas</taxon>
    </lineage>
</organism>
<dbReference type="GO" id="GO:0044458">
    <property type="term" value="P:motile cilium assembly"/>
    <property type="evidence" value="ECO:0007669"/>
    <property type="project" value="TreeGrafter"/>
</dbReference>
<evidence type="ECO:0000256" key="5">
    <source>
        <dbReference type="SAM" id="MobiDB-lite"/>
    </source>
</evidence>
<comment type="subcellular location">
    <subcellularLocation>
        <location evidence="1">Cytoplasm</location>
    </subcellularLocation>
</comment>
<dbReference type="PANTHER" id="PTHR22118">
    <property type="entry name" value="DYNEIN ASSEMBLY FACTOR 3, AXONEMAL"/>
    <property type="match status" value="1"/>
</dbReference>
<protein>
    <recommendedName>
        <fullName evidence="9">DUF4470 domain-containing protein</fullName>
    </recommendedName>
</protein>